<comment type="caution">
    <text evidence="2">The sequence shown here is derived from an EMBL/GenBank/DDBJ whole genome shotgun (WGS) entry which is preliminary data.</text>
</comment>
<protein>
    <submittedName>
        <fullName evidence="2">Uncharacterized protein</fullName>
    </submittedName>
</protein>
<dbReference type="AlphaFoldDB" id="A0A955L2K3"/>
<dbReference type="EMBL" id="JAGQLJ010000169">
    <property type="protein sequence ID" value="MCA9381724.1"/>
    <property type="molecule type" value="Genomic_DNA"/>
</dbReference>
<proteinExistence type="predicted"/>
<keyword evidence="1" id="KW-0175">Coiled coil</keyword>
<accession>A0A955L2K3</accession>
<organism evidence="2 3">
    <name type="scientific">Candidatus Dojkabacteria bacterium</name>
    <dbReference type="NCBI Taxonomy" id="2099670"/>
    <lineage>
        <taxon>Bacteria</taxon>
        <taxon>Candidatus Dojkabacteria</taxon>
    </lineage>
</organism>
<sequence>MRKITELELIGEQLSKDYIEKNMDLTTNLKKVANNLNFNKQQIKRIAETANVETYLKLANLSENGYVEFELADADKVASDLDVNFSKSANNTTNEWLDLLPKEYAKAEQLLFGQEKTASDNSVISFNDLSVKLAEIKNDEREVTANYYELMDVYNKLEALIKQATAEGNEIADVKEIIKVASPDYSELIIDTITKNLKDKLPTQDFTKVAEINETLEINDESELFNTIKTYEKIADSMNENTEQLLDKKLNLVKEIENTEYKYYIKEALAKTKFLESLSNLNPFKTRLRTGLTATAIALPVGVSLGKDEEKYKQQFRNANGQVRS</sequence>
<reference evidence="2" key="1">
    <citation type="submission" date="2020-04" db="EMBL/GenBank/DDBJ databases">
        <authorList>
            <person name="Zhang T."/>
        </authorList>
    </citation>
    <scope>NUCLEOTIDE SEQUENCE</scope>
    <source>
        <strain evidence="2">HKST-UBA13</strain>
    </source>
</reference>
<evidence type="ECO:0000313" key="2">
    <source>
        <dbReference type="EMBL" id="MCA9381724.1"/>
    </source>
</evidence>
<feature type="coiled-coil region" evidence="1">
    <location>
        <begin position="228"/>
        <end position="259"/>
    </location>
</feature>
<evidence type="ECO:0000313" key="3">
    <source>
        <dbReference type="Proteomes" id="UP000775877"/>
    </source>
</evidence>
<name>A0A955L2K3_9BACT</name>
<dbReference type="Proteomes" id="UP000775877">
    <property type="component" value="Unassembled WGS sequence"/>
</dbReference>
<evidence type="ECO:0000256" key="1">
    <source>
        <dbReference type="SAM" id="Coils"/>
    </source>
</evidence>
<reference evidence="2" key="2">
    <citation type="journal article" date="2021" name="Microbiome">
        <title>Successional dynamics and alternative stable states in a saline activated sludge microbial community over 9 years.</title>
        <authorList>
            <person name="Wang Y."/>
            <person name="Ye J."/>
            <person name="Ju F."/>
            <person name="Liu L."/>
            <person name="Boyd J.A."/>
            <person name="Deng Y."/>
            <person name="Parks D.H."/>
            <person name="Jiang X."/>
            <person name="Yin X."/>
            <person name="Woodcroft B.J."/>
            <person name="Tyson G.W."/>
            <person name="Hugenholtz P."/>
            <person name="Polz M.F."/>
            <person name="Zhang T."/>
        </authorList>
    </citation>
    <scope>NUCLEOTIDE SEQUENCE</scope>
    <source>
        <strain evidence="2">HKST-UBA13</strain>
    </source>
</reference>
<gene>
    <name evidence="2" type="ORF">KC678_05640</name>
</gene>